<proteinExistence type="predicted"/>
<organism evidence="1 2">
    <name type="scientific">Linum tenue</name>
    <dbReference type="NCBI Taxonomy" id="586396"/>
    <lineage>
        <taxon>Eukaryota</taxon>
        <taxon>Viridiplantae</taxon>
        <taxon>Streptophyta</taxon>
        <taxon>Embryophyta</taxon>
        <taxon>Tracheophyta</taxon>
        <taxon>Spermatophyta</taxon>
        <taxon>Magnoliopsida</taxon>
        <taxon>eudicotyledons</taxon>
        <taxon>Gunneridae</taxon>
        <taxon>Pentapetalae</taxon>
        <taxon>rosids</taxon>
        <taxon>fabids</taxon>
        <taxon>Malpighiales</taxon>
        <taxon>Linaceae</taxon>
        <taxon>Linum</taxon>
    </lineage>
</organism>
<protein>
    <recommendedName>
        <fullName evidence="3">Chromo domain-containing protein</fullName>
    </recommendedName>
</protein>
<evidence type="ECO:0000313" key="1">
    <source>
        <dbReference type="EMBL" id="CAI0405052.1"/>
    </source>
</evidence>
<dbReference type="AlphaFoldDB" id="A0AAV0J558"/>
<dbReference type="Proteomes" id="UP001154282">
    <property type="component" value="Unassembled WGS sequence"/>
</dbReference>
<evidence type="ECO:0000313" key="2">
    <source>
        <dbReference type="Proteomes" id="UP001154282"/>
    </source>
</evidence>
<dbReference type="PANTHER" id="PTHR46148">
    <property type="entry name" value="CHROMO DOMAIN-CONTAINING PROTEIN"/>
    <property type="match status" value="1"/>
</dbReference>
<accession>A0AAV0J558</accession>
<evidence type="ECO:0008006" key="3">
    <source>
        <dbReference type="Google" id="ProtNLM"/>
    </source>
</evidence>
<dbReference type="InterPro" id="IPR016197">
    <property type="entry name" value="Chromo-like_dom_sf"/>
</dbReference>
<reference evidence="1" key="1">
    <citation type="submission" date="2022-08" db="EMBL/GenBank/DDBJ databases">
        <authorList>
            <person name="Gutierrez-Valencia J."/>
        </authorList>
    </citation>
    <scope>NUCLEOTIDE SEQUENCE</scope>
</reference>
<dbReference type="EMBL" id="CAMGYJ010000004">
    <property type="protein sequence ID" value="CAI0405052.1"/>
    <property type="molecule type" value="Genomic_DNA"/>
</dbReference>
<dbReference type="PANTHER" id="PTHR46148:SF44">
    <property type="entry name" value="GAG-POL POLYPROTEIN"/>
    <property type="match status" value="1"/>
</dbReference>
<dbReference type="SUPFAM" id="SSF54160">
    <property type="entry name" value="Chromo domain-like"/>
    <property type="match status" value="1"/>
</dbReference>
<name>A0AAV0J558_9ROSI</name>
<gene>
    <name evidence="1" type="ORF">LITE_LOCUS12747</name>
</gene>
<sequence length="83" mass="10064">MLRRYRSNPSHVLEPDEIEVQKDLSYVEEPKEIVDRKVKQLRNRSIPMVKVIWKSHTGEEATWETEESMRAQYPYLFQDQDQK</sequence>
<comment type="caution">
    <text evidence="1">The sequence shown here is derived from an EMBL/GenBank/DDBJ whole genome shotgun (WGS) entry which is preliminary data.</text>
</comment>
<keyword evidence="2" id="KW-1185">Reference proteome</keyword>